<dbReference type="InterPro" id="IPR046561">
    <property type="entry name" value="DUF6716"/>
</dbReference>
<protein>
    <recommendedName>
        <fullName evidence="4">Glycosyltransferase</fullName>
    </recommendedName>
</protein>
<evidence type="ECO:0008006" key="4">
    <source>
        <dbReference type="Google" id="ProtNLM"/>
    </source>
</evidence>
<dbReference type="Proteomes" id="UP001500326">
    <property type="component" value="Unassembled WGS sequence"/>
</dbReference>
<comment type="caution">
    <text evidence="2">The sequence shown here is derived from an EMBL/GenBank/DDBJ whole genome shotgun (WGS) entry which is preliminary data.</text>
</comment>
<proteinExistence type="predicted"/>
<dbReference type="EMBL" id="BAAAOH010000001">
    <property type="protein sequence ID" value="GAA1974159.1"/>
    <property type="molecule type" value="Genomic_DNA"/>
</dbReference>
<keyword evidence="1" id="KW-0812">Transmembrane</keyword>
<reference evidence="2 3" key="1">
    <citation type="journal article" date="2019" name="Int. J. Syst. Evol. Microbiol.">
        <title>The Global Catalogue of Microorganisms (GCM) 10K type strain sequencing project: providing services to taxonomists for standard genome sequencing and annotation.</title>
        <authorList>
            <consortium name="The Broad Institute Genomics Platform"/>
            <consortium name="The Broad Institute Genome Sequencing Center for Infectious Disease"/>
            <person name="Wu L."/>
            <person name="Ma J."/>
        </authorList>
    </citation>
    <scope>NUCLEOTIDE SEQUENCE [LARGE SCALE GENOMIC DNA]</scope>
    <source>
        <strain evidence="2 3">JCM 14902</strain>
    </source>
</reference>
<keyword evidence="1" id="KW-0472">Membrane</keyword>
<name>A0ABN2RSH0_9MICO</name>
<evidence type="ECO:0000256" key="1">
    <source>
        <dbReference type="SAM" id="Phobius"/>
    </source>
</evidence>
<organism evidence="2 3">
    <name type="scientific">Microbacterium pumilum</name>
    <dbReference type="NCBI Taxonomy" id="344165"/>
    <lineage>
        <taxon>Bacteria</taxon>
        <taxon>Bacillati</taxon>
        <taxon>Actinomycetota</taxon>
        <taxon>Actinomycetes</taxon>
        <taxon>Micrococcales</taxon>
        <taxon>Microbacteriaceae</taxon>
        <taxon>Microbacterium</taxon>
    </lineage>
</organism>
<gene>
    <name evidence="2" type="ORF">GCM10009777_03230</name>
</gene>
<evidence type="ECO:0000313" key="3">
    <source>
        <dbReference type="Proteomes" id="UP001500326"/>
    </source>
</evidence>
<evidence type="ECO:0000313" key="2">
    <source>
        <dbReference type="EMBL" id="GAA1974159.1"/>
    </source>
</evidence>
<dbReference type="RefSeq" id="WP_344057889.1">
    <property type="nucleotide sequence ID" value="NZ_BAAAOH010000001.1"/>
</dbReference>
<keyword evidence="1" id="KW-1133">Transmembrane helix</keyword>
<feature type="transmembrane region" description="Helical" evidence="1">
    <location>
        <begin position="385"/>
        <end position="402"/>
    </location>
</feature>
<keyword evidence="3" id="KW-1185">Reference proteome</keyword>
<accession>A0ABN2RSH0</accession>
<sequence length="413" mass="44717">MTETALRVVALADTDSYVKWAAALLGTLPEGSDPQLLIVETAVAVSPAQQRAALARSGLDSSRVERVAFADVSRVLAELAPDAVLVAARGPVVRVLIRLVADLEPRPVIVSGLPGISIPATTAAIVNRMQSDLFVLHSTREVNAFDALARRRDLVQRFALARLPFAARSSEISCGAGSGTDLVFASQAIVPRERAERMQVAQLLVMAALADPDKRVVVKERAAEGEHQTHAQRHSYPDLLAKLAPLPSNLVVSTESMSHALDTAEGLVTVSSTAAIEAIARGIPVIALDSFGVDDKLINPVFIGSGVLGPEENVIQRDFRLPPRDWLTRNYFHDADKDDWISQTNELVTLRRAGALAAKPARVRRGGRFRDVWERRLAMGRKDRSLAGAAAIAVGVPLRIVLRPYYRLRLRSA</sequence>
<dbReference type="Pfam" id="PF20471">
    <property type="entry name" value="DUF6716"/>
    <property type="match status" value="1"/>
</dbReference>